<feature type="region of interest" description="Disordered" evidence="1">
    <location>
        <begin position="294"/>
        <end position="340"/>
    </location>
</feature>
<feature type="compositionally biased region" description="Low complexity" evidence="1">
    <location>
        <begin position="551"/>
        <end position="562"/>
    </location>
</feature>
<dbReference type="Pfam" id="PF25130">
    <property type="entry name" value="DUF7820"/>
    <property type="match status" value="1"/>
</dbReference>
<evidence type="ECO:0000256" key="1">
    <source>
        <dbReference type="SAM" id="MobiDB-lite"/>
    </source>
</evidence>
<name>A0ABR0S6I1_9HYPO</name>
<feature type="region of interest" description="Disordered" evidence="1">
    <location>
        <begin position="1"/>
        <end position="157"/>
    </location>
</feature>
<feature type="compositionally biased region" description="Polar residues" evidence="1">
    <location>
        <begin position="113"/>
        <end position="122"/>
    </location>
</feature>
<dbReference type="Proteomes" id="UP001338125">
    <property type="component" value="Unassembled WGS sequence"/>
</dbReference>
<evidence type="ECO:0000259" key="2">
    <source>
        <dbReference type="Pfam" id="PF25130"/>
    </source>
</evidence>
<organism evidence="3 4">
    <name type="scientific">Cladobotryum mycophilum</name>
    <dbReference type="NCBI Taxonomy" id="491253"/>
    <lineage>
        <taxon>Eukaryota</taxon>
        <taxon>Fungi</taxon>
        <taxon>Dikarya</taxon>
        <taxon>Ascomycota</taxon>
        <taxon>Pezizomycotina</taxon>
        <taxon>Sordariomycetes</taxon>
        <taxon>Hypocreomycetidae</taxon>
        <taxon>Hypocreales</taxon>
        <taxon>Hypocreaceae</taxon>
        <taxon>Cladobotryum</taxon>
    </lineage>
</organism>
<accession>A0ABR0S6I1</accession>
<dbReference type="PANTHER" id="PTHR42078:SF1">
    <property type="entry name" value="GLUCAN 1, 4-ALPHA-GLUCOSIDASE"/>
    <property type="match status" value="1"/>
</dbReference>
<feature type="compositionally biased region" description="Polar residues" evidence="1">
    <location>
        <begin position="258"/>
        <end position="273"/>
    </location>
</feature>
<feature type="domain" description="DUF7820" evidence="2">
    <location>
        <begin position="362"/>
        <end position="661"/>
    </location>
</feature>
<feature type="compositionally biased region" description="Polar residues" evidence="1">
    <location>
        <begin position="80"/>
        <end position="99"/>
    </location>
</feature>
<proteinExistence type="predicted"/>
<evidence type="ECO:0000313" key="3">
    <source>
        <dbReference type="EMBL" id="KAK5987772.1"/>
    </source>
</evidence>
<feature type="compositionally biased region" description="Polar residues" evidence="1">
    <location>
        <begin position="541"/>
        <end position="550"/>
    </location>
</feature>
<sequence>MDPFNGKSSEFDRRSSLRRSLRLSISGNQNEEEDYDLAEATISDGFRPTQQTHTLPLVEPSPLTTPSPQSTIQSLSTPQESSVVTDSSSKQQENTTDRPLSTVKPPRPHDSLTLRNDGSNASGAPLPFEPLADAPQIRPQSPYRGPSGPSHPYQMYPQRTLSNATSSTALPTTRHSYDGPRGPTHPYALYTQNIVPSVDETPQQQIPVGFPIAGDAYRRQIGPDGEEAGGLIGPLGHTEELPPYTRYPDQPFAPKTSIEASQETSPTNTTASPQQTIAIAGAGGIGVATRNPEFSATEEDLEPTRSRPSTISQHDINTAARDVAEKPPMNKWQRRAKKNSGPWQIQSYNNTNCRYHTFAYGSPGLPPLMTGFFALPPLIPSQAPKDCFNDANQSQTWSCEMPFRFYSMGISREENEEDTKCYDLTLTAVNISNSNYLWGTQPPQVKHALPLTLVNDTFDQGRGPAWWLKVVYDKTVIIGENGLNPNTKRWDLSGSVADFETLRLKKSVGAKDGDKCWICTWPDTTLEIFIYPGQKVKPIRPTSTTSYSQAPTSTDSDSYSYPTDPLPAYPNAVKFVERRIGNPNNKASCRQVEIIDNGQDAKNLTDGNGKPIQVQIIENASSLKEQREQHQRPRHVDGRSWHDAVSARGVYELTQCGCLWWAQ</sequence>
<feature type="compositionally biased region" description="Low complexity" evidence="1">
    <location>
        <begin position="60"/>
        <end position="79"/>
    </location>
</feature>
<comment type="caution">
    <text evidence="3">The sequence shown here is derived from an EMBL/GenBank/DDBJ whole genome shotgun (WGS) entry which is preliminary data.</text>
</comment>
<gene>
    <name evidence="3" type="ORF">PT974_11905</name>
</gene>
<dbReference type="EMBL" id="JAVFKD010000016">
    <property type="protein sequence ID" value="KAK5987772.1"/>
    <property type="molecule type" value="Genomic_DNA"/>
</dbReference>
<feature type="region of interest" description="Disordered" evidence="1">
    <location>
        <begin position="222"/>
        <end position="273"/>
    </location>
</feature>
<evidence type="ECO:0000313" key="4">
    <source>
        <dbReference type="Proteomes" id="UP001338125"/>
    </source>
</evidence>
<dbReference type="PANTHER" id="PTHR42078">
    <property type="entry name" value="GLUCAN 1, 4-ALPHA-GLUCOSIDASE"/>
    <property type="match status" value="1"/>
</dbReference>
<protein>
    <recommendedName>
        <fullName evidence="2">DUF7820 domain-containing protein</fullName>
    </recommendedName>
</protein>
<dbReference type="InterPro" id="IPR056722">
    <property type="entry name" value="DUF7820"/>
</dbReference>
<keyword evidence="4" id="KW-1185">Reference proteome</keyword>
<feature type="compositionally biased region" description="Polar residues" evidence="1">
    <location>
        <begin position="306"/>
        <end position="316"/>
    </location>
</feature>
<reference evidence="3 4" key="1">
    <citation type="submission" date="2024-01" db="EMBL/GenBank/DDBJ databases">
        <title>Complete genome of Cladobotryum mycophilum ATHUM6906.</title>
        <authorList>
            <person name="Christinaki A.C."/>
            <person name="Myridakis A.I."/>
            <person name="Kouvelis V.N."/>
        </authorList>
    </citation>
    <scope>NUCLEOTIDE SEQUENCE [LARGE SCALE GENOMIC DNA]</scope>
    <source>
        <strain evidence="3 4">ATHUM6906</strain>
    </source>
</reference>
<feature type="region of interest" description="Disordered" evidence="1">
    <location>
        <begin position="539"/>
        <end position="562"/>
    </location>
</feature>